<protein>
    <submittedName>
        <fullName evidence="1">Uncharacterized protein</fullName>
    </submittedName>
</protein>
<reference evidence="1" key="2">
    <citation type="submission" date="2020-09" db="EMBL/GenBank/DDBJ databases">
        <authorList>
            <person name="Sun Q."/>
            <person name="Ohkuma M."/>
        </authorList>
    </citation>
    <scope>NUCLEOTIDE SEQUENCE</scope>
    <source>
        <strain evidence="1">JCM 4136</strain>
    </source>
</reference>
<dbReference type="EMBL" id="BMSC01000015">
    <property type="protein sequence ID" value="GGU84774.1"/>
    <property type="molecule type" value="Genomic_DNA"/>
</dbReference>
<sequence length="56" mass="5581">MAHRWGGGRHSAAPGSHNLVAVLDGGTVGMAASLPGTGTYDEPRSVWIGPLARGGA</sequence>
<evidence type="ECO:0000313" key="2">
    <source>
        <dbReference type="Proteomes" id="UP000660975"/>
    </source>
</evidence>
<comment type="caution">
    <text evidence="1">The sequence shown here is derived from an EMBL/GenBank/DDBJ whole genome shotgun (WGS) entry which is preliminary data.</text>
</comment>
<proteinExistence type="predicted"/>
<dbReference type="AlphaFoldDB" id="A0A8H9HS13"/>
<organism evidence="1 2">
    <name type="scientific">Streptomyces gougerotii</name>
    <dbReference type="NCBI Taxonomy" id="53448"/>
    <lineage>
        <taxon>Bacteria</taxon>
        <taxon>Bacillati</taxon>
        <taxon>Actinomycetota</taxon>
        <taxon>Actinomycetes</taxon>
        <taxon>Kitasatosporales</taxon>
        <taxon>Streptomycetaceae</taxon>
        <taxon>Streptomyces</taxon>
        <taxon>Streptomyces diastaticus group</taxon>
    </lineage>
</organism>
<reference evidence="1" key="1">
    <citation type="journal article" date="2014" name="Int. J. Syst. Evol. Microbiol.">
        <title>Complete genome sequence of Corynebacterium casei LMG S-19264T (=DSM 44701T), isolated from a smear-ripened cheese.</title>
        <authorList>
            <consortium name="US DOE Joint Genome Institute (JGI-PGF)"/>
            <person name="Walter F."/>
            <person name="Albersmeier A."/>
            <person name="Kalinowski J."/>
            <person name="Ruckert C."/>
        </authorList>
    </citation>
    <scope>NUCLEOTIDE SEQUENCE</scope>
    <source>
        <strain evidence="1">JCM 4136</strain>
    </source>
</reference>
<gene>
    <name evidence="1" type="ORF">GCM10010227_43990</name>
</gene>
<evidence type="ECO:0000313" key="1">
    <source>
        <dbReference type="EMBL" id="GGU84774.1"/>
    </source>
</evidence>
<name>A0A8H9HS13_9ACTN</name>
<accession>A0A8H9HS13</accession>
<dbReference type="Proteomes" id="UP000660975">
    <property type="component" value="Unassembled WGS sequence"/>
</dbReference>